<organism evidence="4 5">
    <name type="scientific">Neopusillimonas maritima</name>
    <dbReference type="NCBI Taxonomy" id="2026239"/>
    <lineage>
        <taxon>Bacteria</taxon>
        <taxon>Pseudomonadati</taxon>
        <taxon>Pseudomonadota</taxon>
        <taxon>Betaproteobacteria</taxon>
        <taxon>Burkholderiales</taxon>
        <taxon>Alcaligenaceae</taxon>
        <taxon>Neopusillimonas</taxon>
    </lineage>
</organism>
<dbReference type="OrthoDB" id="5294582at2"/>
<proteinExistence type="predicted"/>
<feature type="transmembrane region" description="Helical" evidence="2">
    <location>
        <begin position="143"/>
        <end position="166"/>
    </location>
</feature>
<dbReference type="EMBL" id="NQYH01000001">
    <property type="protein sequence ID" value="RIY42166.1"/>
    <property type="molecule type" value="Genomic_DNA"/>
</dbReference>
<dbReference type="Pfam" id="PF13719">
    <property type="entry name" value="Zn_ribbon_5"/>
    <property type="match status" value="1"/>
</dbReference>
<name>A0A3A1YX84_9BURK</name>
<evidence type="ECO:0000313" key="5">
    <source>
        <dbReference type="Proteomes" id="UP000266206"/>
    </source>
</evidence>
<keyword evidence="2" id="KW-0472">Membrane</keyword>
<dbReference type="RefSeq" id="WP_114421253.1">
    <property type="nucleotide sequence ID" value="NZ_NQYH01000001.1"/>
</dbReference>
<gene>
    <name evidence="4" type="ORF">CJP73_01620</name>
</gene>
<dbReference type="InterPro" id="IPR011723">
    <property type="entry name" value="Znf/thioredoxin_put"/>
</dbReference>
<comment type="caution">
    <text evidence="4">The sequence shown here is derived from an EMBL/GenBank/DDBJ whole genome shotgun (WGS) entry which is preliminary data.</text>
</comment>
<feature type="domain" description="Zinc finger/thioredoxin putative" evidence="3">
    <location>
        <begin position="3"/>
        <end position="38"/>
    </location>
</feature>
<dbReference type="Proteomes" id="UP000266206">
    <property type="component" value="Unassembled WGS sequence"/>
</dbReference>
<protein>
    <recommendedName>
        <fullName evidence="3">Zinc finger/thioredoxin putative domain-containing protein</fullName>
    </recommendedName>
</protein>
<accession>A0A3A1YX84</accession>
<reference evidence="4 5" key="1">
    <citation type="submission" date="2017-08" db="EMBL/GenBank/DDBJ databases">
        <title>Pusillimonas indicus sp. nov., a member of the family Alcaligenaceae isolated from surface seawater.</title>
        <authorList>
            <person name="Li J."/>
        </authorList>
    </citation>
    <scope>NUCLEOTIDE SEQUENCE [LARGE SCALE GENOMIC DNA]</scope>
    <source>
        <strain evidence="4 5">L52-1-41</strain>
    </source>
</reference>
<keyword evidence="2" id="KW-1133">Transmembrane helix</keyword>
<dbReference type="AlphaFoldDB" id="A0A3A1YX84"/>
<dbReference type="NCBIfam" id="TIGR02098">
    <property type="entry name" value="MJ0042_CXXC"/>
    <property type="match status" value="1"/>
</dbReference>
<dbReference type="InterPro" id="IPR021834">
    <property type="entry name" value="DUF3426"/>
</dbReference>
<evidence type="ECO:0000256" key="1">
    <source>
        <dbReference type="SAM" id="MobiDB-lite"/>
    </source>
</evidence>
<evidence type="ECO:0000256" key="2">
    <source>
        <dbReference type="SAM" id="Phobius"/>
    </source>
</evidence>
<evidence type="ECO:0000313" key="4">
    <source>
        <dbReference type="EMBL" id="RIY42166.1"/>
    </source>
</evidence>
<keyword evidence="2" id="KW-0812">Transmembrane</keyword>
<sequence length="302" mass="33216">MELNTRCPECGTVFPASLDQMKLRKGYIRCVNCANIFDGFEFVVSTDTPDTSPRPTPREPIQASDSVPLRAEPGLSASRRTPPRVDLHTLNLPDEAPDSDAAGDGNPDNEPVSVYIEPREDRVRRPAGAEFLTHRREATSSGWGGLIALLVVLAFLVGAALLVYAYRVQIASSAPAVRPWLERACVSIGCTVPYPQRVDRISIMDSSLQAGESEAVMQLNVVMRNTFGKAQQWPVLMLDLVDFSGAVVATKTYRPSDYLPDETRGQPFQAGQEVRLNIPVEVDDLKVNGYQLRKVFPDQGTK</sequence>
<dbReference type="Pfam" id="PF11906">
    <property type="entry name" value="DUF3426"/>
    <property type="match status" value="1"/>
</dbReference>
<evidence type="ECO:0000259" key="3">
    <source>
        <dbReference type="Pfam" id="PF13719"/>
    </source>
</evidence>
<feature type="region of interest" description="Disordered" evidence="1">
    <location>
        <begin position="47"/>
        <end position="119"/>
    </location>
</feature>